<accession>A0A811VEY3</accession>
<proteinExistence type="predicted"/>
<organism evidence="1 2">
    <name type="scientific">Ceratitis capitata</name>
    <name type="common">Mediterranean fruit fly</name>
    <name type="synonym">Tephritis capitata</name>
    <dbReference type="NCBI Taxonomy" id="7213"/>
    <lineage>
        <taxon>Eukaryota</taxon>
        <taxon>Metazoa</taxon>
        <taxon>Ecdysozoa</taxon>
        <taxon>Arthropoda</taxon>
        <taxon>Hexapoda</taxon>
        <taxon>Insecta</taxon>
        <taxon>Pterygota</taxon>
        <taxon>Neoptera</taxon>
        <taxon>Endopterygota</taxon>
        <taxon>Diptera</taxon>
        <taxon>Brachycera</taxon>
        <taxon>Muscomorpha</taxon>
        <taxon>Tephritoidea</taxon>
        <taxon>Tephritidae</taxon>
        <taxon>Ceratitis</taxon>
        <taxon>Ceratitis</taxon>
    </lineage>
</organism>
<reference evidence="1" key="1">
    <citation type="submission" date="2020-11" db="EMBL/GenBank/DDBJ databases">
        <authorList>
            <person name="Whitehead M."/>
        </authorList>
    </citation>
    <scope>NUCLEOTIDE SEQUENCE</scope>
    <source>
        <strain evidence="1">EGII</strain>
    </source>
</reference>
<comment type="caution">
    <text evidence="1">The sequence shown here is derived from an EMBL/GenBank/DDBJ whole genome shotgun (WGS) entry which is preliminary data.</text>
</comment>
<evidence type="ECO:0000313" key="2">
    <source>
        <dbReference type="Proteomes" id="UP000606786"/>
    </source>
</evidence>
<keyword evidence="2" id="KW-1185">Reference proteome</keyword>
<dbReference type="EMBL" id="CAJHJT010000056">
    <property type="protein sequence ID" value="CAD7013926.1"/>
    <property type="molecule type" value="Genomic_DNA"/>
</dbReference>
<gene>
    <name evidence="1" type="ORF">CCAP1982_LOCUS21940</name>
</gene>
<name>A0A811VEY3_CERCA</name>
<protein>
    <submittedName>
        <fullName evidence="1">(Mediterranean fruit fly) hypothetical protein</fullName>
    </submittedName>
</protein>
<evidence type="ECO:0000313" key="1">
    <source>
        <dbReference type="EMBL" id="CAD7013926.1"/>
    </source>
</evidence>
<sequence>MNLLFNSTQSKVAPVGKSDSALHFKADIIIGVNAGPMIDEIIIHDFKLMIINSEVGYFVLSSFPTRPIRFATLSSLEKSELTARGDQIPIRAVEGGFKIDEEIDRQVFYAPIID</sequence>
<dbReference type="Proteomes" id="UP000606786">
    <property type="component" value="Unassembled WGS sequence"/>
</dbReference>
<dbReference type="AlphaFoldDB" id="A0A811VEY3"/>